<dbReference type="Proteomes" id="UP000183371">
    <property type="component" value="Unassembled WGS sequence"/>
</dbReference>
<dbReference type="AlphaFoldDB" id="A0A1I7B1Z4"/>
<protein>
    <submittedName>
        <fullName evidence="2">Uncharacterized protein</fullName>
    </submittedName>
</protein>
<organism evidence="2 3">
    <name type="scientific">Pseudovibrio denitrificans</name>
    <dbReference type="NCBI Taxonomy" id="258256"/>
    <lineage>
        <taxon>Bacteria</taxon>
        <taxon>Pseudomonadati</taxon>
        <taxon>Pseudomonadota</taxon>
        <taxon>Alphaproteobacteria</taxon>
        <taxon>Hyphomicrobiales</taxon>
        <taxon>Stappiaceae</taxon>
        <taxon>Pseudovibrio</taxon>
    </lineage>
</organism>
<accession>A0A1I7B1Z4</accession>
<keyword evidence="1" id="KW-0732">Signal</keyword>
<gene>
    <name evidence="2" type="ORF">SAMN05444141_103552</name>
</gene>
<feature type="chain" id="PRO_5010361363" evidence="1">
    <location>
        <begin position="28"/>
        <end position="144"/>
    </location>
</feature>
<proteinExistence type="predicted"/>
<evidence type="ECO:0000313" key="2">
    <source>
        <dbReference type="EMBL" id="SFT81152.1"/>
    </source>
</evidence>
<dbReference type="RefSeq" id="WP_054782923.1">
    <property type="nucleotide sequence ID" value="NZ_FPBD01000003.1"/>
</dbReference>
<keyword evidence="3" id="KW-1185">Reference proteome</keyword>
<name>A0A1I7B1Z4_9HYPH</name>
<dbReference type="EMBL" id="FPBD01000003">
    <property type="protein sequence ID" value="SFT81152.1"/>
    <property type="molecule type" value="Genomic_DNA"/>
</dbReference>
<evidence type="ECO:0000313" key="3">
    <source>
        <dbReference type="Proteomes" id="UP000183371"/>
    </source>
</evidence>
<evidence type="ECO:0000256" key="1">
    <source>
        <dbReference type="SAM" id="SignalP"/>
    </source>
</evidence>
<reference evidence="3" key="1">
    <citation type="submission" date="2016-10" db="EMBL/GenBank/DDBJ databases">
        <authorList>
            <person name="Varghese N."/>
            <person name="Submissions S."/>
        </authorList>
    </citation>
    <scope>NUCLEOTIDE SEQUENCE [LARGE SCALE GENOMIC DNA]</scope>
    <source>
        <strain evidence="3">DSM 17465</strain>
    </source>
</reference>
<sequence>MARLNKGAGFASVCLGFSLLVSPLAFAEDAGEKWIAVSNTAMSITGDIELSPTAITMSTGSVLPLEAVKGDVPNLYRFTHANDLKLLRDNTFCLPHTEVGYVVLNYRGKEELEIDVFDGNEAPHSAAKLESQPGFCASYFYQKP</sequence>
<feature type="signal peptide" evidence="1">
    <location>
        <begin position="1"/>
        <end position="27"/>
    </location>
</feature>